<dbReference type="Gene3D" id="3.40.390.10">
    <property type="entry name" value="Collagenase (Catalytic Domain)"/>
    <property type="match status" value="1"/>
</dbReference>
<evidence type="ECO:0000256" key="3">
    <source>
        <dbReference type="ARBA" id="ARBA00023242"/>
    </source>
</evidence>
<protein>
    <recommendedName>
        <fullName evidence="6">Lysine-specific metallo-endopeptidase domain-containing protein</fullName>
    </recommendedName>
</protein>
<dbReference type="SMART" id="SM01351">
    <property type="entry name" value="Aspzincin_M35"/>
    <property type="match status" value="1"/>
</dbReference>
<dbReference type="GO" id="GO:0003677">
    <property type="term" value="F:DNA binding"/>
    <property type="evidence" value="ECO:0007669"/>
    <property type="project" value="TreeGrafter"/>
</dbReference>
<dbReference type="PANTHER" id="PTHR22940">
    <property type="entry name" value="TIMEOUT/TIMELESS-2"/>
    <property type="match status" value="1"/>
</dbReference>
<feature type="domain" description="Lysine-specific metallo-endopeptidase" evidence="6">
    <location>
        <begin position="1249"/>
        <end position="1361"/>
    </location>
</feature>
<dbReference type="InterPro" id="IPR006906">
    <property type="entry name" value="Timeless_N"/>
</dbReference>
<dbReference type="InterPro" id="IPR024079">
    <property type="entry name" value="MetalloPept_cat_dom_sf"/>
</dbReference>
<evidence type="ECO:0000256" key="5">
    <source>
        <dbReference type="SAM" id="MobiDB-lite"/>
    </source>
</evidence>
<accession>A0A1X7U998</accession>
<feature type="compositionally biased region" description="Acidic residues" evidence="5">
    <location>
        <begin position="1156"/>
        <end position="1165"/>
    </location>
</feature>
<dbReference type="PANTHER" id="PTHR22940:SF4">
    <property type="entry name" value="PROTEIN TIMELESS HOMOLOG"/>
    <property type="match status" value="1"/>
</dbReference>
<reference evidence="7" key="1">
    <citation type="submission" date="2017-05" db="UniProtKB">
        <authorList>
            <consortium name="EnsemblMetazoa"/>
        </authorList>
    </citation>
    <scope>IDENTIFICATION</scope>
</reference>
<dbReference type="EnsemblMetazoa" id="Aqu2.1.24064_001">
    <property type="protein sequence ID" value="Aqu2.1.24064_001"/>
    <property type="gene ID" value="Aqu2.1.24064"/>
</dbReference>
<dbReference type="InParanoid" id="A0A1X7U998"/>
<feature type="compositionally biased region" description="Polar residues" evidence="5">
    <location>
        <begin position="1067"/>
        <end position="1079"/>
    </location>
</feature>
<dbReference type="Pfam" id="PF14521">
    <property type="entry name" value="Aspzincin_M35"/>
    <property type="match status" value="1"/>
</dbReference>
<dbReference type="GO" id="GO:0031298">
    <property type="term" value="C:replication fork protection complex"/>
    <property type="evidence" value="ECO:0007669"/>
    <property type="project" value="TreeGrafter"/>
</dbReference>
<dbReference type="InterPro" id="IPR044998">
    <property type="entry name" value="Timeless"/>
</dbReference>
<dbReference type="InterPro" id="IPR029463">
    <property type="entry name" value="Lys_MEP"/>
</dbReference>
<feature type="region of interest" description="Disordered" evidence="5">
    <location>
        <begin position="1067"/>
        <end position="1165"/>
    </location>
</feature>
<evidence type="ECO:0000256" key="1">
    <source>
        <dbReference type="ARBA" id="ARBA00004123"/>
    </source>
</evidence>
<dbReference type="STRING" id="400682.A0A1X7U998"/>
<dbReference type="GO" id="GO:0004222">
    <property type="term" value="F:metalloendopeptidase activity"/>
    <property type="evidence" value="ECO:0007669"/>
    <property type="project" value="InterPro"/>
</dbReference>
<dbReference type="GO" id="GO:0048511">
    <property type="term" value="P:rhythmic process"/>
    <property type="evidence" value="ECO:0007669"/>
    <property type="project" value="UniProtKB-KW"/>
</dbReference>
<evidence type="ECO:0000256" key="2">
    <source>
        <dbReference type="ARBA" id="ARBA00008174"/>
    </source>
</evidence>
<dbReference type="Pfam" id="PF04821">
    <property type="entry name" value="TIMELESS"/>
    <property type="match status" value="1"/>
</dbReference>
<organism evidence="7">
    <name type="scientific">Amphimedon queenslandica</name>
    <name type="common">Sponge</name>
    <dbReference type="NCBI Taxonomy" id="400682"/>
    <lineage>
        <taxon>Eukaryota</taxon>
        <taxon>Metazoa</taxon>
        <taxon>Porifera</taxon>
        <taxon>Demospongiae</taxon>
        <taxon>Heteroscleromorpha</taxon>
        <taxon>Haplosclerida</taxon>
        <taxon>Niphatidae</taxon>
        <taxon>Amphimedon</taxon>
    </lineage>
</organism>
<comment type="subcellular location">
    <subcellularLocation>
        <location evidence="1">Nucleus</location>
    </subcellularLocation>
</comment>
<proteinExistence type="inferred from homology"/>
<feature type="compositionally biased region" description="Polar residues" evidence="5">
    <location>
        <begin position="1087"/>
        <end position="1101"/>
    </location>
</feature>
<comment type="similarity">
    <text evidence="2">Belongs to the timeless family.</text>
</comment>
<dbReference type="GO" id="GO:0043111">
    <property type="term" value="P:replication fork arrest"/>
    <property type="evidence" value="ECO:0007669"/>
    <property type="project" value="TreeGrafter"/>
</dbReference>
<evidence type="ECO:0000256" key="4">
    <source>
        <dbReference type="ARBA" id="ARBA00023306"/>
    </source>
</evidence>
<feature type="compositionally biased region" description="Basic and acidic residues" evidence="5">
    <location>
        <begin position="1119"/>
        <end position="1141"/>
    </location>
</feature>
<keyword evidence="4" id="KW-0131">Cell cycle</keyword>
<dbReference type="InterPro" id="IPR007725">
    <property type="entry name" value="TIMELESS_C"/>
</dbReference>
<keyword evidence="3" id="KW-0539">Nucleus</keyword>
<name>A0A1X7U998_AMPQE</name>
<dbReference type="Pfam" id="PF05029">
    <property type="entry name" value="TIMELESS_C"/>
    <property type="match status" value="1"/>
</dbReference>
<dbReference type="SUPFAM" id="SSF55486">
    <property type="entry name" value="Metalloproteases ('zincins'), catalytic domain"/>
    <property type="match status" value="1"/>
</dbReference>
<sequence>MNLDMSDMNMLPEHSPEHELVRRGLTKPELIRLMVAYHGLVTKVKDKYYKGPRCLAYVRHLIRALRYDNDLCEVRRRLGNARVLQEDLIPLLIYFNDDIPLRNDIIRLLVNFTQPVILLFCKSHGHKDPATAKCMIQVSQYLQQYKKDREDHDDDDDIIIDRILLLFRNILHIPSDPAEEKRTDDDVDAHGQIIWNLHINGIFELLLFVGSNPNKTQWCIHVLEIVFLLLREQTPSNLATADVLVQVAQSFAERQNDENKIYELMELERIKQQRSQLTFGRSSLGRRHSNFGGVYITTSSGKKSICYRPLLGFSDNSFDIENRPRHTRIPKNRKFLVTDCQSRPSTYSIRVVLQNICAQVLDYCFNVLMRVVKDTIKRQHSMESVETFYLWAMRFFMEFSRLQNFRVDIVSESLQLPTVHQVLQLIARYYEHTCTCMKKRERLAAIQWGQRLHYAVSAYKELLLHVQEMIQSKDDTVVQSSKVILRDLLYHPEYRDVFLMVLQIYNQAIMPRSFLQDVIEMTHVYLRLVKLCFKQNGQLFIQKKMEQTTAKKKTNSQQPPTEDQLMEMWESLESEIQHVITNTAGASELPSPFDGASDTPIEEQKIEVMKNIHKNLKTQNIREAVLMMKAACEVWPDDIFGSNMVSPSKEISVLKEIFFNPLSVTTGHEYEEEEERSVQENVTSIGLEMDLNRFTAAFANDKIVQVYSLALANYKSNTDGLNHAIIKMLHTISIKHEMMPMLFQMSLFRIFSDILDEPPLPRYRELQEFSSRVVADFFILSQQNAMMFAELLIWKTCEDCYELQEGYGAIQRKRHLKESRNVWTREQENELSSLYEQFKNETDIVGCILDALPSEQCRTRGIIVSKLVSKGLVSSSKELHENKTNKEPWSEEEVSTLKSLWQPSDNITLSIEQLSCSFPGRDIRDIKKQLQNLGLVQPSSRKRKCQENEVISLETEPREDIKKKKGKKGNVDTLVQAIHANGYSNQLAWLSTYINDEAKDRELDSEWEELCIVPVEQSIAEALETTVFNKLMISIDLMPPSEQEIYWRIPSSMSPQNLQTIAESLNAPQRDTDNLLTSSPEDEEAQDIQNMSTNSNTTTYGAVSWSDDEDDNSHLALANDRDPSRSPSEARKRLPKEREVKQPPPKRIRVRTQFDSNDDDDDDDELQYKYTYDQYQLRYLNHTVRPKSHAGTPVNSATGCVVTWLNIELRSKEGDQVYIESCSSVATYVGGSSSARKATTKAHKKLCRKYLRARRKVGNNATYRFWFGAYTNKRARKVKSVEYDFEGSECDSDTYAGTCYQCDSLVVTSGTSKEGTLAHEWTHIGADTEDYAYGVTDSQALARDEPDKAVDNAESFEFYYCRA</sequence>
<dbReference type="GO" id="GO:0006281">
    <property type="term" value="P:DNA repair"/>
    <property type="evidence" value="ECO:0007669"/>
    <property type="project" value="TreeGrafter"/>
</dbReference>
<dbReference type="Pfam" id="PF26019">
    <property type="entry name" value="HTH_TIMELESS"/>
    <property type="match status" value="1"/>
</dbReference>
<dbReference type="GO" id="GO:0000076">
    <property type="term" value="P:DNA replication checkpoint signaling"/>
    <property type="evidence" value="ECO:0007669"/>
    <property type="project" value="TreeGrafter"/>
</dbReference>
<dbReference type="OrthoDB" id="10033758at2759"/>
<evidence type="ECO:0000313" key="7">
    <source>
        <dbReference type="EnsemblMetazoa" id="Aqu2.1.24064_001"/>
    </source>
</evidence>
<evidence type="ECO:0000259" key="6">
    <source>
        <dbReference type="SMART" id="SM01351"/>
    </source>
</evidence>